<proteinExistence type="predicted"/>
<evidence type="ECO:0000313" key="3">
    <source>
        <dbReference type="EMBL" id="GEC98410.1"/>
    </source>
</evidence>
<dbReference type="AlphaFoldDB" id="A0A4Y4D6K4"/>
<feature type="compositionally biased region" description="Low complexity" evidence="1">
    <location>
        <begin position="64"/>
        <end position="103"/>
    </location>
</feature>
<protein>
    <submittedName>
        <fullName evidence="3">Uncharacterized protein</fullName>
    </submittedName>
</protein>
<keyword evidence="4" id="KW-1185">Reference proteome</keyword>
<dbReference type="Proteomes" id="UP000315730">
    <property type="component" value="Unassembled WGS sequence"/>
</dbReference>
<keyword evidence="2" id="KW-1133">Transmembrane helix</keyword>
<comment type="caution">
    <text evidence="3">The sequence shown here is derived from an EMBL/GenBank/DDBJ whole genome shotgun (WGS) entry which is preliminary data.</text>
</comment>
<dbReference type="RefSeq" id="WP_231860663.1">
    <property type="nucleotide sequence ID" value="NZ_BJNW01000003.1"/>
</dbReference>
<sequence length="103" mass="10417">MSEYPRDEFDDVPEDGARQGAHRGHNPNARNGSRREFRAILVTGVLALVLGTVCFVNAPRTEQGASVPPSPAGASALAPQPGGAAAAATTTTPRAAPGDIAAA</sequence>
<keyword evidence="2" id="KW-0472">Membrane</keyword>
<gene>
    <name evidence="3" type="ORF">KVA01_05650</name>
</gene>
<dbReference type="STRING" id="1272.GCA_900014985_01840"/>
<name>A0A4Y4D6K4_KOCVA</name>
<dbReference type="EMBL" id="BJNW01000003">
    <property type="protein sequence ID" value="GEC98410.1"/>
    <property type="molecule type" value="Genomic_DNA"/>
</dbReference>
<organism evidence="3 4">
    <name type="scientific">Kocuria varians</name>
    <name type="common">Micrococcus varians</name>
    <dbReference type="NCBI Taxonomy" id="1272"/>
    <lineage>
        <taxon>Bacteria</taxon>
        <taxon>Bacillati</taxon>
        <taxon>Actinomycetota</taxon>
        <taxon>Actinomycetes</taxon>
        <taxon>Micrococcales</taxon>
        <taxon>Micrococcaceae</taxon>
        <taxon>Kocuria</taxon>
    </lineage>
</organism>
<feature type="region of interest" description="Disordered" evidence="1">
    <location>
        <begin position="61"/>
        <end position="103"/>
    </location>
</feature>
<evidence type="ECO:0000256" key="1">
    <source>
        <dbReference type="SAM" id="MobiDB-lite"/>
    </source>
</evidence>
<evidence type="ECO:0000313" key="4">
    <source>
        <dbReference type="Proteomes" id="UP000315730"/>
    </source>
</evidence>
<keyword evidence="2" id="KW-0812">Transmembrane</keyword>
<feature type="region of interest" description="Disordered" evidence="1">
    <location>
        <begin position="1"/>
        <end position="34"/>
    </location>
</feature>
<accession>A0A4Y4D6K4</accession>
<reference evidence="3 4" key="1">
    <citation type="submission" date="2019-06" db="EMBL/GenBank/DDBJ databases">
        <title>Whole genome shotgun sequence of Kocuria varians NBRC 15358.</title>
        <authorList>
            <person name="Hosoyama A."/>
            <person name="Uohara A."/>
            <person name="Ohji S."/>
            <person name="Ichikawa N."/>
        </authorList>
    </citation>
    <scope>NUCLEOTIDE SEQUENCE [LARGE SCALE GENOMIC DNA]</scope>
    <source>
        <strain evidence="3 4">NBRC 15358</strain>
    </source>
</reference>
<feature type="transmembrane region" description="Helical" evidence="2">
    <location>
        <begin position="39"/>
        <end position="58"/>
    </location>
</feature>
<evidence type="ECO:0000256" key="2">
    <source>
        <dbReference type="SAM" id="Phobius"/>
    </source>
</evidence>